<dbReference type="AlphaFoldDB" id="A0A7C3CFT3"/>
<name>A0A7C3CFT3_9BACT</name>
<organism evidence="2">
    <name type="scientific">Thermosulfurimonas dismutans</name>
    <dbReference type="NCBI Taxonomy" id="999894"/>
    <lineage>
        <taxon>Bacteria</taxon>
        <taxon>Pseudomonadati</taxon>
        <taxon>Thermodesulfobacteriota</taxon>
        <taxon>Thermodesulfobacteria</taxon>
        <taxon>Thermodesulfobacteriales</taxon>
        <taxon>Thermodesulfobacteriaceae</taxon>
        <taxon>Thermosulfurimonas</taxon>
    </lineage>
</organism>
<sequence>MMGLLIWGAQVQARSVPFGDKELGAVPVGEETMGHLRGGYMGFFFQVVFEGFWDTTGRQWARVNVQGNFGNTGRTFVSGDNHSPTTVESSPDEDTVSPQVRSMAVLGGFHGGRGIFQINQVPGSGNIVRNGLIINIYLLNQSVKSPKSSIYQSINRLLLP</sequence>
<dbReference type="Proteomes" id="UP000886043">
    <property type="component" value="Unassembled WGS sequence"/>
</dbReference>
<accession>A0A7C3CFT3</accession>
<evidence type="ECO:0000313" key="2">
    <source>
        <dbReference type="EMBL" id="HFC97610.1"/>
    </source>
</evidence>
<dbReference type="EMBL" id="DRMH01000048">
    <property type="protein sequence ID" value="HFC97610.1"/>
    <property type="molecule type" value="Genomic_DNA"/>
</dbReference>
<protein>
    <submittedName>
        <fullName evidence="2">Uncharacterized protein</fullName>
    </submittedName>
</protein>
<reference evidence="2" key="1">
    <citation type="journal article" date="2020" name="mSystems">
        <title>Genome- and Community-Level Interaction Insights into Carbon Utilization and Element Cycling Functions of Hydrothermarchaeota in Hydrothermal Sediment.</title>
        <authorList>
            <person name="Zhou Z."/>
            <person name="Liu Y."/>
            <person name="Xu W."/>
            <person name="Pan J."/>
            <person name="Luo Z.H."/>
            <person name="Li M."/>
        </authorList>
    </citation>
    <scope>NUCLEOTIDE SEQUENCE [LARGE SCALE GENOMIC DNA]</scope>
    <source>
        <strain evidence="2">HyVt-483</strain>
    </source>
</reference>
<comment type="caution">
    <text evidence="2">The sequence shown here is derived from an EMBL/GenBank/DDBJ whole genome shotgun (WGS) entry which is preliminary data.</text>
</comment>
<evidence type="ECO:0000256" key="1">
    <source>
        <dbReference type="SAM" id="MobiDB-lite"/>
    </source>
</evidence>
<proteinExistence type="predicted"/>
<gene>
    <name evidence="2" type="ORF">ENJ40_04005</name>
</gene>
<feature type="region of interest" description="Disordered" evidence="1">
    <location>
        <begin position="74"/>
        <end position="96"/>
    </location>
</feature>
<feature type="compositionally biased region" description="Polar residues" evidence="1">
    <location>
        <begin position="74"/>
        <end position="89"/>
    </location>
</feature>